<evidence type="ECO:0000256" key="4">
    <source>
        <dbReference type="ARBA" id="ARBA00023235"/>
    </source>
</evidence>
<comment type="catalytic activity">
    <reaction evidence="1">
        <text>beta-D-ribopyranose = beta-D-ribofuranose</text>
        <dbReference type="Rhea" id="RHEA:25432"/>
        <dbReference type="ChEBI" id="CHEBI:27476"/>
        <dbReference type="ChEBI" id="CHEBI:47002"/>
        <dbReference type="EC" id="5.4.99.62"/>
    </reaction>
</comment>
<keyword evidence="5" id="KW-0119">Carbohydrate metabolism</keyword>
<dbReference type="GO" id="GO:0062193">
    <property type="term" value="F:D-ribose pyranase activity"/>
    <property type="evidence" value="ECO:0007669"/>
    <property type="project" value="UniProtKB-EC"/>
</dbReference>
<dbReference type="Gene3D" id="3.40.1650.10">
    <property type="entry name" value="RbsD-like domain"/>
    <property type="match status" value="1"/>
</dbReference>
<dbReference type="AlphaFoldDB" id="A0AB39BGI3"/>
<evidence type="ECO:0000256" key="5">
    <source>
        <dbReference type="ARBA" id="ARBA00023277"/>
    </source>
</evidence>
<evidence type="ECO:0000256" key="2">
    <source>
        <dbReference type="ARBA" id="ARBA00012862"/>
    </source>
</evidence>
<sequence>MKRAGILHAELAGHLARLSHTDLFVVADSGFPVPPGVPAVDLRVLYGLPRLEPVLEAVLAEVVVESAAVAAEVDDANPELAALFDSAAPGAARVLHDELKRLSAAARFVVRTGEATPYGNILLTAGVAFAV</sequence>
<dbReference type="GO" id="GO:0016872">
    <property type="term" value="F:intramolecular lyase activity"/>
    <property type="evidence" value="ECO:0007669"/>
    <property type="project" value="InterPro"/>
</dbReference>
<dbReference type="PANTHER" id="PTHR37831:SF1">
    <property type="entry name" value="D-RIBOSE PYRANASE"/>
    <property type="match status" value="1"/>
</dbReference>
<dbReference type="GO" id="GO:0048029">
    <property type="term" value="F:monosaccharide binding"/>
    <property type="evidence" value="ECO:0007669"/>
    <property type="project" value="InterPro"/>
</dbReference>
<dbReference type="InterPro" id="IPR023064">
    <property type="entry name" value="D-ribose_pyranase"/>
</dbReference>
<dbReference type="PANTHER" id="PTHR37831">
    <property type="entry name" value="D-RIBOSE PYRANASE"/>
    <property type="match status" value="1"/>
</dbReference>
<protein>
    <recommendedName>
        <fullName evidence="2">D-ribose pyranase</fullName>
        <ecNumber evidence="2">5.4.99.62</ecNumber>
    </recommendedName>
</protein>
<dbReference type="InterPro" id="IPR023750">
    <property type="entry name" value="RbsD-like_sf"/>
</dbReference>
<evidence type="ECO:0000256" key="3">
    <source>
        <dbReference type="ARBA" id="ARBA00022490"/>
    </source>
</evidence>
<evidence type="ECO:0000256" key="1">
    <source>
        <dbReference type="ARBA" id="ARBA00000223"/>
    </source>
</evidence>
<dbReference type="NCBIfam" id="NF008761">
    <property type="entry name" value="PRK11797.1"/>
    <property type="match status" value="1"/>
</dbReference>
<dbReference type="GO" id="GO:0019303">
    <property type="term" value="P:D-ribose catabolic process"/>
    <property type="evidence" value="ECO:0007669"/>
    <property type="project" value="TreeGrafter"/>
</dbReference>
<keyword evidence="3" id="KW-0963">Cytoplasm</keyword>
<keyword evidence="4 6" id="KW-0413">Isomerase</keyword>
<dbReference type="Pfam" id="PF05025">
    <property type="entry name" value="RbsD_FucU"/>
    <property type="match status" value="1"/>
</dbReference>
<dbReference type="RefSeq" id="WP_368497625.1">
    <property type="nucleotide sequence ID" value="NZ_CP162511.1"/>
</dbReference>
<dbReference type="SUPFAM" id="SSF102546">
    <property type="entry name" value="RbsD-like"/>
    <property type="match status" value="1"/>
</dbReference>
<reference evidence="6" key="1">
    <citation type="submission" date="2024-05" db="EMBL/GenBank/DDBJ databases">
        <title>Herbiconiux sp. A18JL235.</title>
        <authorList>
            <person name="Zhang G."/>
        </authorList>
    </citation>
    <scope>NUCLEOTIDE SEQUENCE</scope>
    <source>
        <strain evidence="6">A18JL235</strain>
    </source>
</reference>
<name>A0AB39BGI3_9MICO</name>
<dbReference type="GO" id="GO:0005829">
    <property type="term" value="C:cytosol"/>
    <property type="evidence" value="ECO:0007669"/>
    <property type="project" value="TreeGrafter"/>
</dbReference>
<organism evidence="6">
    <name type="scientific">Herbiconiux sp. A18JL235</name>
    <dbReference type="NCBI Taxonomy" id="3152363"/>
    <lineage>
        <taxon>Bacteria</taxon>
        <taxon>Bacillati</taxon>
        <taxon>Actinomycetota</taxon>
        <taxon>Actinomycetes</taxon>
        <taxon>Micrococcales</taxon>
        <taxon>Microbacteriaceae</taxon>
        <taxon>Herbiconiux</taxon>
    </lineage>
</organism>
<gene>
    <name evidence="6" type="primary">rbsD</name>
    <name evidence="6" type="ORF">ABFY20_18270</name>
</gene>
<dbReference type="EC" id="5.4.99.62" evidence="2"/>
<proteinExistence type="predicted"/>
<accession>A0AB39BGI3</accession>
<dbReference type="InterPro" id="IPR007721">
    <property type="entry name" value="RbsD_FucU"/>
</dbReference>
<evidence type="ECO:0000313" key="6">
    <source>
        <dbReference type="EMBL" id="XDI05241.1"/>
    </source>
</evidence>
<dbReference type="EMBL" id="CP162511">
    <property type="protein sequence ID" value="XDI05241.1"/>
    <property type="molecule type" value="Genomic_DNA"/>
</dbReference>